<evidence type="ECO:0000256" key="4">
    <source>
        <dbReference type="ARBA" id="ARBA00022989"/>
    </source>
</evidence>
<evidence type="ECO:0000256" key="6">
    <source>
        <dbReference type="ARBA" id="ARBA00023276"/>
    </source>
</evidence>
<dbReference type="InterPro" id="IPR002682">
    <property type="entry name" value="PSII_PsbJ"/>
</dbReference>
<dbReference type="SUPFAM" id="SSF161021">
    <property type="entry name" value="Photosystem II reaction center protein J, PsbJ"/>
    <property type="match status" value="1"/>
</dbReference>
<dbReference type="PANTHER" id="PTHR34812:SF3">
    <property type="entry name" value="PHOTOSYSTEM II REACTION CENTER PROTEIN J"/>
    <property type="match status" value="1"/>
</dbReference>
<evidence type="ECO:0008006" key="10">
    <source>
        <dbReference type="Google" id="ProtNLM"/>
    </source>
</evidence>
<dbReference type="EMBL" id="SZYD01000017">
    <property type="protein sequence ID" value="KAD3068852.1"/>
    <property type="molecule type" value="Genomic_DNA"/>
</dbReference>
<reference evidence="8 9" key="1">
    <citation type="submission" date="2019-05" db="EMBL/GenBank/DDBJ databases">
        <title>Mikania micrantha, genome provides insights into the molecular mechanism of rapid growth.</title>
        <authorList>
            <person name="Liu B."/>
        </authorList>
    </citation>
    <scope>NUCLEOTIDE SEQUENCE [LARGE SCALE GENOMIC DNA]</scope>
    <source>
        <strain evidence="8">NLD-2019</strain>
        <tissue evidence="8">Leaf</tissue>
    </source>
</reference>
<name>A0A5N6M523_9ASTR</name>
<dbReference type="NCBIfam" id="NF002722">
    <property type="entry name" value="PRK02565.1"/>
    <property type="match status" value="1"/>
</dbReference>
<dbReference type="HAMAP" id="MF_01305">
    <property type="entry name" value="PSII_PsbJ"/>
    <property type="match status" value="1"/>
</dbReference>
<sequence>MLFAGWFHYHKAAPKLAWFQDVESMLNHHLAGLLGLGFRFGLNGKIKWAPNNASSQTKNYEISRRNSISGFAAITWVASHLTDLSESEEDLSSDHPEHEGAALDVRSAAKRRKRPKSYVRFRPALMMRSLLAELHTGKRKGSLPLWIIGTVAGILVISLVGVFFYGSYSGLGSSL</sequence>
<feature type="transmembrane region" description="Helical" evidence="7">
    <location>
        <begin position="143"/>
        <end position="165"/>
    </location>
</feature>
<keyword evidence="6" id="KW-0604">Photosystem II</keyword>
<dbReference type="GO" id="GO:0015979">
    <property type="term" value="P:photosynthesis"/>
    <property type="evidence" value="ECO:0007669"/>
    <property type="project" value="UniProtKB-KW"/>
</dbReference>
<evidence type="ECO:0000313" key="9">
    <source>
        <dbReference type="Proteomes" id="UP000326396"/>
    </source>
</evidence>
<evidence type="ECO:0000256" key="2">
    <source>
        <dbReference type="ARBA" id="ARBA00022531"/>
    </source>
</evidence>
<dbReference type="Gene3D" id="6.10.250.2070">
    <property type="match status" value="1"/>
</dbReference>
<dbReference type="AlphaFoldDB" id="A0A5N6M523"/>
<dbReference type="SUPFAM" id="SSF81558">
    <property type="entry name" value="Photosystem I subunits PsaA/PsaB"/>
    <property type="match status" value="1"/>
</dbReference>
<dbReference type="Proteomes" id="UP000326396">
    <property type="component" value="Linkage Group LG7"/>
</dbReference>
<keyword evidence="1" id="KW-0674">Reaction center</keyword>
<evidence type="ECO:0000256" key="3">
    <source>
        <dbReference type="ARBA" id="ARBA00022692"/>
    </source>
</evidence>
<protein>
    <recommendedName>
        <fullName evidence="10">Photosystem II reaction center protein J</fullName>
    </recommendedName>
</protein>
<keyword evidence="4 7" id="KW-1133">Transmembrane helix</keyword>
<keyword evidence="2" id="KW-0602">Photosynthesis</keyword>
<dbReference type="OrthoDB" id="1928835at2759"/>
<keyword evidence="9" id="KW-1185">Reference proteome</keyword>
<evidence type="ECO:0000313" key="8">
    <source>
        <dbReference type="EMBL" id="KAD3068852.1"/>
    </source>
</evidence>
<dbReference type="Pfam" id="PF01788">
    <property type="entry name" value="PsbJ"/>
    <property type="match status" value="1"/>
</dbReference>
<dbReference type="GO" id="GO:0009539">
    <property type="term" value="C:photosystem II reaction center"/>
    <property type="evidence" value="ECO:0007669"/>
    <property type="project" value="InterPro"/>
</dbReference>
<dbReference type="PANTHER" id="PTHR34812">
    <property type="entry name" value="PHOTOSYSTEM II REACTION CENTER PROTEIN J"/>
    <property type="match status" value="1"/>
</dbReference>
<accession>A0A5N6M523</accession>
<evidence type="ECO:0000256" key="5">
    <source>
        <dbReference type="ARBA" id="ARBA00023136"/>
    </source>
</evidence>
<keyword evidence="3 7" id="KW-0812">Transmembrane</keyword>
<gene>
    <name evidence="8" type="ORF">E3N88_36732</name>
</gene>
<organism evidence="8 9">
    <name type="scientific">Mikania micrantha</name>
    <name type="common">bitter vine</name>
    <dbReference type="NCBI Taxonomy" id="192012"/>
    <lineage>
        <taxon>Eukaryota</taxon>
        <taxon>Viridiplantae</taxon>
        <taxon>Streptophyta</taxon>
        <taxon>Embryophyta</taxon>
        <taxon>Tracheophyta</taxon>
        <taxon>Spermatophyta</taxon>
        <taxon>Magnoliopsida</taxon>
        <taxon>eudicotyledons</taxon>
        <taxon>Gunneridae</taxon>
        <taxon>Pentapetalae</taxon>
        <taxon>asterids</taxon>
        <taxon>campanulids</taxon>
        <taxon>Asterales</taxon>
        <taxon>Asteraceae</taxon>
        <taxon>Asteroideae</taxon>
        <taxon>Heliantheae alliance</taxon>
        <taxon>Eupatorieae</taxon>
        <taxon>Mikania</taxon>
    </lineage>
</organism>
<keyword evidence="5 7" id="KW-0472">Membrane</keyword>
<dbReference type="Pfam" id="PF00223">
    <property type="entry name" value="PsaA_PsaB"/>
    <property type="match status" value="1"/>
</dbReference>
<dbReference type="InterPro" id="IPR036408">
    <property type="entry name" value="PSI_PsaA/B_sf"/>
</dbReference>
<dbReference type="InterPro" id="IPR001280">
    <property type="entry name" value="PSI_PsaA/B"/>
</dbReference>
<evidence type="ECO:0000256" key="1">
    <source>
        <dbReference type="ARBA" id="ARBA00022469"/>
    </source>
</evidence>
<comment type="caution">
    <text evidence="8">The sequence shown here is derived from an EMBL/GenBank/DDBJ whole genome shotgun (WGS) entry which is preliminary data.</text>
</comment>
<dbReference type="InterPro" id="IPR037267">
    <property type="entry name" value="PSII_PsbJ_sf"/>
</dbReference>
<proteinExistence type="inferred from homology"/>
<evidence type="ECO:0000256" key="7">
    <source>
        <dbReference type="SAM" id="Phobius"/>
    </source>
</evidence>
<dbReference type="Gene3D" id="1.20.1130.10">
    <property type="entry name" value="Photosystem I PsaA/PsaB"/>
    <property type="match status" value="1"/>
</dbReference>